<gene>
    <name evidence="6" type="primary">rsmG</name>
    <name evidence="7" type="ORF">BE08_26895</name>
</gene>
<name>A0A150PTA2_SORCE</name>
<dbReference type="GO" id="GO:0005829">
    <property type="term" value="C:cytosol"/>
    <property type="evidence" value="ECO:0007669"/>
    <property type="project" value="TreeGrafter"/>
</dbReference>
<feature type="binding site" evidence="6">
    <location>
        <position position="82"/>
    </location>
    <ligand>
        <name>S-adenosyl-L-methionine</name>
        <dbReference type="ChEBI" id="CHEBI:59789"/>
    </ligand>
</feature>
<evidence type="ECO:0000256" key="1">
    <source>
        <dbReference type="ARBA" id="ARBA00022490"/>
    </source>
</evidence>
<keyword evidence="1 6" id="KW-0963">Cytoplasm</keyword>
<dbReference type="HAMAP" id="MF_00074">
    <property type="entry name" value="16SrRNA_methyltr_G"/>
    <property type="match status" value="1"/>
</dbReference>
<comment type="similarity">
    <text evidence="6">Belongs to the methyltransferase superfamily. RNA methyltransferase RsmG family.</text>
</comment>
<dbReference type="EC" id="2.1.1.-" evidence="6"/>
<comment type="caution">
    <text evidence="7">The sequence shown here is derived from an EMBL/GenBank/DDBJ whole genome shotgun (WGS) entry which is preliminary data.</text>
</comment>
<dbReference type="PANTHER" id="PTHR31760:SF0">
    <property type="entry name" value="S-ADENOSYL-L-METHIONINE-DEPENDENT METHYLTRANSFERASES SUPERFAMILY PROTEIN"/>
    <property type="match status" value="1"/>
</dbReference>
<dbReference type="Gene3D" id="3.40.50.150">
    <property type="entry name" value="Vaccinia Virus protein VP39"/>
    <property type="match status" value="1"/>
</dbReference>
<dbReference type="InterPro" id="IPR003682">
    <property type="entry name" value="rRNA_ssu_MeTfrase_G"/>
</dbReference>
<comment type="caution">
    <text evidence="6">Lacks conserved residue(s) required for the propagation of feature annotation.</text>
</comment>
<dbReference type="PANTHER" id="PTHR31760">
    <property type="entry name" value="S-ADENOSYL-L-METHIONINE-DEPENDENT METHYLTRANSFERASES SUPERFAMILY PROTEIN"/>
    <property type="match status" value="1"/>
</dbReference>
<evidence type="ECO:0000313" key="8">
    <source>
        <dbReference type="Proteomes" id="UP000075420"/>
    </source>
</evidence>
<dbReference type="EMBL" id="JELY01000622">
    <property type="protein sequence ID" value="KYF58716.1"/>
    <property type="molecule type" value="Genomic_DNA"/>
</dbReference>
<accession>A0A150PTA2</accession>
<dbReference type="CDD" id="cd02440">
    <property type="entry name" value="AdoMet_MTases"/>
    <property type="match status" value="1"/>
</dbReference>
<keyword evidence="5 6" id="KW-0949">S-adenosyl-L-methionine</keyword>
<evidence type="ECO:0000256" key="6">
    <source>
        <dbReference type="HAMAP-Rule" id="MF_00074"/>
    </source>
</evidence>
<evidence type="ECO:0000256" key="2">
    <source>
        <dbReference type="ARBA" id="ARBA00022552"/>
    </source>
</evidence>
<evidence type="ECO:0000256" key="3">
    <source>
        <dbReference type="ARBA" id="ARBA00022603"/>
    </source>
</evidence>
<comment type="subcellular location">
    <subcellularLocation>
        <location evidence="6">Cytoplasm</location>
    </subcellularLocation>
</comment>
<feature type="binding site" evidence="6">
    <location>
        <begin position="138"/>
        <end position="139"/>
    </location>
    <ligand>
        <name>S-adenosyl-L-methionine</name>
        <dbReference type="ChEBI" id="CHEBI:59789"/>
    </ligand>
</feature>
<dbReference type="Proteomes" id="UP000075420">
    <property type="component" value="Unassembled WGS sequence"/>
</dbReference>
<keyword evidence="2 6" id="KW-0698">rRNA processing</keyword>
<evidence type="ECO:0000313" key="7">
    <source>
        <dbReference type="EMBL" id="KYF58716.1"/>
    </source>
</evidence>
<keyword evidence="4 6" id="KW-0808">Transferase</keyword>
<organism evidence="7 8">
    <name type="scientific">Sorangium cellulosum</name>
    <name type="common">Polyangium cellulosum</name>
    <dbReference type="NCBI Taxonomy" id="56"/>
    <lineage>
        <taxon>Bacteria</taxon>
        <taxon>Pseudomonadati</taxon>
        <taxon>Myxococcota</taxon>
        <taxon>Polyangia</taxon>
        <taxon>Polyangiales</taxon>
        <taxon>Polyangiaceae</taxon>
        <taxon>Sorangium</taxon>
    </lineage>
</organism>
<evidence type="ECO:0000256" key="4">
    <source>
        <dbReference type="ARBA" id="ARBA00022679"/>
    </source>
</evidence>
<dbReference type="SUPFAM" id="SSF53335">
    <property type="entry name" value="S-adenosyl-L-methionine-dependent methyltransferases"/>
    <property type="match status" value="1"/>
</dbReference>
<feature type="binding site" evidence="6">
    <location>
        <position position="154"/>
    </location>
    <ligand>
        <name>S-adenosyl-L-methionine</name>
        <dbReference type="ChEBI" id="CHEBI:59789"/>
    </ligand>
</feature>
<dbReference type="Pfam" id="PF02527">
    <property type="entry name" value="GidB"/>
    <property type="match status" value="1"/>
</dbReference>
<dbReference type="InterPro" id="IPR029063">
    <property type="entry name" value="SAM-dependent_MTases_sf"/>
</dbReference>
<comment type="function">
    <text evidence="6">Specifically methylates the N7 position of a guanine in 16S rRNA.</text>
</comment>
<dbReference type="GO" id="GO:0070043">
    <property type="term" value="F:rRNA (guanine-N7-)-methyltransferase activity"/>
    <property type="evidence" value="ECO:0007669"/>
    <property type="project" value="UniProtKB-UniRule"/>
</dbReference>
<reference evidence="7 8" key="1">
    <citation type="submission" date="2014-02" db="EMBL/GenBank/DDBJ databases">
        <title>The small core and large imbalanced accessory genome model reveals a collaborative survival strategy of Sorangium cellulosum strains in nature.</title>
        <authorList>
            <person name="Han K."/>
            <person name="Peng R."/>
            <person name="Blom J."/>
            <person name="Li Y.-Z."/>
        </authorList>
    </citation>
    <scope>NUCLEOTIDE SEQUENCE [LARGE SCALE GENOMIC DNA]</scope>
    <source>
        <strain evidence="7 8">So0157-25</strain>
    </source>
</reference>
<keyword evidence="3 6" id="KW-0489">Methyltransferase</keyword>
<evidence type="ECO:0000256" key="5">
    <source>
        <dbReference type="ARBA" id="ARBA00022691"/>
    </source>
</evidence>
<proteinExistence type="inferred from homology"/>
<dbReference type="AlphaFoldDB" id="A0A150PTA2"/>
<protein>
    <recommendedName>
        <fullName evidence="6">Ribosomal RNA small subunit methyltransferase G</fullName>
        <ecNumber evidence="6">2.1.1.-</ecNumber>
    </recommendedName>
    <alternativeName>
        <fullName evidence="6">16S rRNA 7-methylguanosine methyltransferase</fullName>
        <shortName evidence="6">16S rRNA m7G methyltransferase</shortName>
    </alternativeName>
</protein>
<sequence length="228" mass="24728">MIQADAARMTEKIATVLAGREPSLPARAGEALARWLELVAGWNAKVDLTAARNDDELADLMLADARLLSEHVPEGRRVVDVGTGAGAPGLPLALLRPDLDVTLVEPLQKRVAFLRTALGTLVQQGLLPKAPRVERARGEDLVRAGRSFEAAISRATLSPDAWLPLGAALTARAPAGRREVWVLLARDEPPAHPGWAPAIDLRYRWPLTGAERRAVRYLPDHQDRLTAP</sequence>